<dbReference type="Pfam" id="PF08376">
    <property type="entry name" value="NIT"/>
    <property type="match status" value="1"/>
</dbReference>
<dbReference type="Pfam" id="PF03861">
    <property type="entry name" value="ANTAR"/>
    <property type="match status" value="1"/>
</dbReference>
<protein>
    <submittedName>
        <fullName evidence="2">Nitrate regulatory protein</fullName>
    </submittedName>
</protein>
<gene>
    <name evidence="2" type="ORF">ERHA53_20440</name>
</gene>
<dbReference type="RefSeq" id="WP_212814231.1">
    <property type="nucleotide sequence ID" value="NZ_AP024329.1"/>
</dbReference>
<keyword evidence="3" id="KW-1185">Reference proteome</keyword>
<proteinExistence type="predicted"/>
<evidence type="ECO:0000313" key="3">
    <source>
        <dbReference type="Proteomes" id="UP000677515"/>
    </source>
</evidence>
<dbReference type="SMART" id="SM01012">
    <property type="entry name" value="ANTAR"/>
    <property type="match status" value="1"/>
</dbReference>
<dbReference type="SUPFAM" id="SSF52172">
    <property type="entry name" value="CheY-like"/>
    <property type="match status" value="1"/>
</dbReference>
<evidence type="ECO:0000313" key="2">
    <source>
        <dbReference type="EMBL" id="BCQ34701.1"/>
    </source>
</evidence>
<dbReference type="PROSITE" id="PS50921">
    <property type="entry name" value="ANTAR"/>
    <property type="match status" value="1"/>
</dbReference>
<name>A0ABN6DIY3_ERWRD</name>
<dbReference type="Gene3D" id="1.10.10.10">
    <property type="entry name" value="Winged helix-like DNA-binding domain superfamily/Winged helix DNA-binding domain"/>
    <property type="match status" value="1"/>
</dbReference>
<evidence type="ECO:0000259" key="1">
    <source>
        <dbReference type="PROSITE" id="PS50921"/>
    </source>
</evidence>
<feature type="domain" description="ANTAR" evidence="1">
    <location>
        <begin position="357"/>
        <end position="418"/>
    </location>
</feature>
<sequence>MTDHYPSALAYLLASRQREIASLRSLLQSGRLTTEVSQLIHEIQRERGASNLWICSQGQLFSDELSQCGCRVTRSQQEVMLLLPAVPDDSQEGPASSRLYSRIATALQALGELSTLRKQVRTLQLTQAVVMEQFNHIIRQLLNLVFEMVDTASDPGVSRVLIAMFSFMQGKELAGQERSIGAAGFASGQFTPAISQQIVALIDAQERCFSHFTGFADEESLQRWQQVAQSENNIERLRRIACTTARTDEQSAAMALRWHQSLSQRIDGLKTVEDCLARALMQRCRQSIAAAEAQRDITPIDLQQQMQKSAREPAWSVFIAGNDGRAPVSSGTQEPGGLTPQLGRSLLALIQQQSQRLQDQDNELAAMRASIEDRKQIDRAKVLLMQHHGYSEEQAWQALRKMAMNQNKRMADIASALLAVASAFASQDN</sequence>
<accession>A0ABN6DIY3</accession>
<dbReference type="Proteomes" id="UP000677515">
    <property type="component" value="Chromosome"/>
</dbReference>
<organism evidence="2 3">
    <name type="scientific">Erwinia rhapontici</name>
    <name type="common">Pectobacterium rhapontici</name>
    <dbReference type="NCBI Taxonomy" id="55212"/>
    <lineage>
        <taxon>Bacteria</taxon>
        <taxon>Pseudomonadati</taxon>
        <taxon>Pseudomonadota</taxon>
        <taxon>Gammaproteobacteria</taxon>
        <taxon>Enterobacterales</taxon>
        <taxon>Erwiniaceae</taxon>
        <taxon>Erwinia</taxon>
    </lineage>
</organism>
<dbReference type="InterPro" id="IPR005561">
    <property type="entry name" value="ANTAR"/>
</dbReference>
<dbReference type="InterPro" id="IPR013587">
    <property type="entry name" value="Nitrate/nitrite_sensing"/>
</dbReference>
<dbReference type="EMBL" id="AP024329">
    <property type="protein sequence ID" value="BCQ34701.1"/>
    <property type="molecule type" value="Genomic_DNA"/>
</dbReference>
<dbReference type="InterPro" id="IPR036388">
    <property type="entry name" value="WH-like_DNA-bd_sf"/>
</dbReference>
<dbReference type="InterPro" id="IPR011006">
    <property type="entry name" value="CheY-like_superfamily"/>
</dbReference>
<reference evidence="2 3" key="1">
    <citation type="submission" date="2021-01" db="EMBL/GenBank/DDBJ databases">
        <title>Complete genome sequence of Erwinia rhapontici MAFF 311153.</title>
        <authorList>
            <person name="Morohoshi T."/>
            <person name="Someya N."/>
        </authorList>
    </citation>
    <scope>NUCLEOTIDE SEQUENCE [LARGE SCALE GENOMIC DNA]</scope>
    <source>
        <strain evidence="2 3">MAFF 311153</strain>
    </source>
</reference>